<evidence type="ECO:0008006" key="7">
    <source>
        <dbReference type="Google" id="ProtNLM"/>
    </source>
</evidence>
<dbReference type="PROSITE" id="PS50096">
    <property type="entry name" value="IQ"/>
    <property type="match status" value="2"/>
</dbReference>
<evidence type="ECO:0000256" key="3">
    <source>
        <dbReference type="ARBA" id="ARBA00022737"/>
    </source>
</evidence>
<dbReference type="SMART" id="SM00015">
    <property type="entry name" value="IQ"/>
    <property type="match status" value="4"/>
</dbReference>
<dbReference type="Proteomes" id="UP000265140">
    <property type="component" value="Chromosome 8"/>
</dbReference>
<dbReference type="FunFam" id="1.20.5.190:FF:000008">
    <property type="entry name" value="Abnormal spindle-like microcephaly-associated protein homolog"/>
    <property type="match status" value="1"/>
</dbReference>
<keyword evidence="2" id="KW-0963">Cytoplasm</keyword>
<dbReference type="InterPro" id="IPR051185">
    <property type="entry name" value="ASPM"/>
</dbReference>
<dbReference type="AlphaFoldDB" id="A0AAY5LA97"/>
<name>A0AAY5LA97_ESOLU</name>
<evidence type="ECO:0000313" key="5">
    <source>
        <dbReference type="Ensembl" id="ENSELUP00000097996.1"/>
    </source>
</evidence>
<accession>A0AAY5LA97</accession>
<reference evidence="5 6" key="1">
    <citation type="submission" date="2020-02" db="EMBL/GenBank/DDBJ databases">
        <title>Esox lucius (northern pike) genome, fEsoLuc1, primary haplotype.</title>
        <authorList>
            <person name="Myers G."/>
            <person name="Karagic N."/>
            <person name="Meyer A."/>
            <person name="Pippel M."/>
            <person name="Reichard M."/>
            <person name="Winkler S."/>
            <person name="Tracey A."/>
            <person name="Sims Y."/>
            <person name="Howe K."/>
            <person name="Rhie A."/>
            <person name="Formenti G."/>
            <person name="Durbin R."/>
            <person name="Fedrigo O."/>
            <person name="Jarvis E.D."/>
        </authorList>
    </citation>
    <scope>NUCLEOTIDE SEQUENCE [LARGE SCALE GENOMIC DNA]</scope>
</reference>
<reference evidence="5" key="2">
    <citation type="submission" date="2025-08" db="UniProtKB">
        <authorList>
            <consortium name="Ensembl"/>
        </authorList>
    </citation>
    <scope>IDENTIFICATION</scope>
</reference>
<dbReference type="Pfam" id="PF00612">
    <property type="entry name" value="IQ"/>
    <property type="match status" value="3"/>
</dbReference>
<dbReference type="InterPro" id="IPR027417">
    <property type="entry name" value="P-loop_NTPase"/>
</dbReference>
<dbReference type="GO" id="GO:0005516">
    <property type="term" value="F:calmodulin binding"/>
    <property type="evidence" value="ECO:0007669"/>
    <property type="project" value="UniProtKB-KW"/>
</dbReference>
<evidence type="ECO:0000256" key="4">
    <source>
        <dbReference type="ARBA" id="ARBA00022860"/>
    </source>
</evidence>
<dbReference type="SUPFAM" id="SSF52540">
    <property type="entry name" value="P-loop containing nucleoside triphosphate hydrolases"/>
    <property type="match status" value="1"/>
</dbReference>
<dbReference type="GeneTree" id="ENSGT00560000077332"/>
<reference evidence="5" key="3">
    <citation type="submission" date="2025-09" db="UniProtKB">
        <authorList>
            <consortium name="Ensembl"/>
        </authorList>
    </citation>
    <scope>IDENTIFICATION</scope>
</reference>
<dbReference type="GO" id="GO:0007051">
    <property type="term" value="P:spindle organization"/>
    <property type="evidence" value="ECO:0007669"/>
    <property type="project" value="TreeGrafter"/>
</dbReference>
<dbReference type="GO" id="GO:0000922">
    <property type="term" value="C:spindle pole"/>
    <property type="evidence" value="ECO:0007669"/>
    <property type="project" value="TreeGrafter"/>
</dbReference>
<keyword evidence="6" id="KW-1185">Reference proteome</keyword>
<evidence type="ECO:0000313" key="6">
    <source>
        <dbReference type="Proteomes" id="UP000265140"/>
    </source>
</evidence>
<dbReference type="PANTHER" id="PTHR22706:SF1">
    <property type="entry name" value="ASSEMBLY FACTOR FOR SPINDLE MICROTUBULES"/>
    <property type="match status" value="1"/>
</dbReference>
<dbReference type="GO" id="GO:0000278">
    <property type="term" value="P:mitotic cell cycle"/>
    <property type="evidence" value="ECO:0007669"/>
    <property type="project" value="TreeGrafter"/>
</dbReference>
<evidence type="ECO:0000256" key="1">
    <source>
        <dbReference type="ARBA" id="ARBA00004496"/>
    </source>
</evidence>
<dbReference type="GO" id="GO:0051295">
    <property type="term" value="P:establishment of meiotic spindle localization"/>
    <property type="evidence" value="ECO:0007669"/>
    <property type="project" value="TreeGrafter"/>
</dbReference>
<keyword evidence="3" id="KW-0677">Repeat</keyword>
<dbReference type="GO" id="GO:0005737">
    <property type="term" value="C:cytoplasm"/>
    <property type="evidence" value="ECO:0007669"/>
    <property type="project" value="UniProtKB-SubCell"/>
</dbReference>
<evidence type="ECO:0000256" key="2">
    <source>
        <dbReference type="ARBA" id="ARBA00022490"/>
    </source>
</evidence>
<dbReference type="InterPro" id="IPR000048">
    <property type="entry name" value="IQ_motif_EF-hand-BS"/>
</dbReference>
<dbReference type="PANTHER" id="PTHR22706">
    <property type="entry name" value="ASSEMBLY FACTOR FOR SPINDLE MICROTUBULES"/>
    <property type="match status" value="1"/>
</dbReference>
<comment type="subcellular location">
    <subcellularLocation>
        <location evidence="1">Cytoplasm</location>
    </subcellularLocation>
</comment>
<sequence>GGERSVSKILPKLLGDKSRREYMALKYSVLTIQAIWRGRAVRRTIENKHRCTTLIQSFFRRHVLQSQFRSRKEALREKHWAAIVLQNAVRVFLCRRRYLLLQSAAIILPSRYRALLAGRSQRIVQGKSSKRAG</sequence>
<dbReference type="Gene3D" id="1.20.5.190">
    <property type="match status" value="2"/>
</dbReference>
<organism evidence="5 6">
    <name type="scientific">Esox lucius</name>
    <name type="common">Northern pike</name>
    <dbReference type="NCBI Taxonomy" id="8010"/>
    <lineage>
        <taxon>Eukaryota</taxon>
        <taxon>Metazoa</taxon>
        <taxon>Chordata</taxon>
        <taxon>Craniata</taxon>
        <taxon>Vertebrata</taxon>
        <taxon>Euteleostomi</taxon>
        <taxon>Actinopterygii</taxon>
        <taxon>Neopterygii</taxon>
        <taxon>Teleostei</taxon>
        <taxon>Protacanthopterygii</taxon>
        <taxon>Esociformes</taxon>
        <taxon>Esocidae</taxon>
        <taxon>Esox</taxon>
    </lineage>
</organism>
<proteinExistence type="predicted"/>
<protein>
    <recommendedName>
        <fullName evidence="7">Myosin motor domain-containing protein</fullName>
    </recommendedName>
</protein>
<dbReference type="Ensembl" id="ENSELUT00000099831.1">
    <property type="protein sequence ID" value="ENSELUP00000097996.1"/>
    <property type="gene ID" value="ENSELUG00000041389.1"/>
</dbReference>
<keyword evidence="4" id="KW-0112">Calmodulin-binding</keyword>